<dbReference type="Pfam" id="PF20151">
    <property type="entry name" value="DUF6533"/>
    <property type="match status" value="1"/>
</dbReference>
<keyword evidence="1" id="KW-1133">Transmembrane helix</keyword>
<protein>
    <recommendedName>
        <fullName evidence="2">DUF6533 domain-containing protein</fullName>
    </recommendedName>
</protein>
<keyword evidence="1" id="KW-0472">Membrane</keyword>
<dbReference type="Proteomes" id="UP001219525">
    <property type="component" value="Unassembled WGS sequence"/>
</dbReference>
<feature type="transmembrane region" description="Helical" evidence="1">
    <location>
        <begin position="187"/>
        <end position="205"/>
    </location>
</feature>
<evidence type="ECO:0000313" key="4">
    <source>
        <dbReference type="Proteomes" id="UP001219525"/>
    </source>
</evidence>
<gene>
    <name evidence="3" type="ORF">GGX14DRAFT_698042</name>
</gene>
<dbReference type="AlphaFoldDB" id="A0AAD6YGC3"/>
<proteinExistence type="predicted"/>
<feature type="domain" description="DUF6533" evidence="2">
    <location>
        <begin position="37"/>
        <end position="81"/>
    </location>
</feature>
<organism evidence="3 4">
    <name type="scientific">Mycena pura</name>
    <dbReference type="NCBI Taxonomy" id="153505"/>
    <lineage>
        <taxon>Eukaryota</taxon>
        <taxon>Fungi</taxon>
        <taxon>Dikarya</taxon>
        <taxon>Basidiomycota</taxon>
        <taxon>Agaricomycotina</taxon>
        <taxon>Agaricomycetes</taxon>
        <taxon>Agaricomycetidae</taxon>
        <taxon>Agaricales</taxon>
        <taxon>Marasmiineae</taxon>
        <taxon>Mycenaceae</taxon>
        <taxon>Mycena</taxon>
    </lineage>
</organism>
<evidence type="ECO:0000259" key="2">
    <source>
        <dbReference type="Pfam" id="PF20151"/>
    </source>
</evidence>
<evidence type="ECO:0000313" key="3">
    <source>
        <dbReference type="EMBL" id="KAJ7208344.1"/>
    </source>
</evidence>
<keyword evidence="1" id="KW-0812">Transmembrane</keyword>
<evidence type="ECO:0000256" key="1">
    <source>
        <dbReference type="SAM" id="Phobius"/>
    </source>
</evidence>
<sequence length="305" mass="33713">MAQVTLDDAAIAYGQYDPFPRLLPSSITLRRRLNRNFNLAGIIVLVYDHMLTFDSEVKYIWKAKRKRPSLVFLFIRYSALVIRLFALVTFDFGDYDADEGDRCKRLNSARSYLTVIQELFVGLTLALRVLAMYAFDKRVLGTLVTTAILCVVASVWCVFTTGAPLIFPRPISGCLTAISHSSQVREAGAWEALLAADVVLLGLTITRAYNRSRDIPTGALWRVLIRDGVICLANVANIVTFIYGNVITANSLPGFTAKLSVTMICRLMLNLHEAAAITDPSLEPKTTGIVFAHTEGEESDGVVSR</sequence>
<feature type="transmembrane region" description="Helical" evidence="1">
    <location>
        <begin position="70"/>
        <end position="92"/>
    </location>
</feature>
<feature type="transmembrane region" description="Helical" evidence="1">
    <location>
        <begin position="143"/>
        <end position="167"/>
    </location>
</feature>
<accession>A0AAD6YGC3</accession>
<reference evidence="3" key="1">
    <citation type="submission" date="2023-03" db="EMBL/GenBank/DDBJ databases">
        <title>Massive genome expansion in bonnet fungi (Mycena s.s.) driven by repeated elements and novel gene families across ecological guilds.</title>
        <authorList>
            <consortium name="Lawrence Berkeley National Laboratory"/>
            <person name="Harder C.B."/>
            <person name="Miyauchi S."/>
            <person name="Viragh M."/>
            <person name="Kuo A."/>
            <person name="Thoen E."/>
            <person name="Andreopoulos B."/>
            <person name="Lu D."/>
            <person name="Skrede I."/>
            <person name="Drula E."/>
            <person name="Henrissat B."/>
            <person name="Morin E."/>
            <person name="Kohler A."/>
            <person name="Barry K."/>
            <person name="LaButti K."/>
            <person name="Morin E."/>
            <person name="Salamov A."/>
            <person name="Lipzen A."/>
            <person name="Mereny Z."/>
            <person name="Hegedus B."/>
            <person name="Baldrian P."/>
            <person name="Stursova M."/>
            <person name="Weitz H."/>
            <person name="Taylor A."/>
            <person name="Grigoriev I.V."/>
            <person name="Nagy L.G."/>
            <person name="Martin F."/>
            <person name="Kauserud H."/>
        </authorList>
    </citation>
    <scope>NUCLEOTIDE SEQUENCE</scope>
    <source>
        <strain evidence="3">9144</strain>
    </source>
</reference>
<keyword evidence="4" id="KW-1185">Reference proteome</keyword>
<dbReference type="EMBL" id="JARJCW010000034">
    <property type="protein sequence ID" value="KAJ7208344.1"/>
    <property type="molecule type" value="Genomic_DNA"/>
</dbReference>
<comment type="caution">
    <text evidence="3">The sequence shown here is derived from an EMBL/GenBank/DDBJ whole genome shotgun (WGS) entry which is preliminary data.</text>
</comment>
<dbReference type="InterPro" id="IPR045340">
    <property type="entry name" value="DUF6533"/>
</dbReference>
<feature type="transmembrane region" description="Helical" evidence="1">
    <location>
        <begin position="112"/>
        <end position="131"/>
    </location>
</feature>
<name>A0AAD6YGC3_9AGAR</name>